<accession>A0A4Q1AZ47</accession>
<dbReference type="AlphaFoldDB" id="A0A4Q1AZ47"/>
<name>A0A4Q1AZ47_9BACT</name>
<organism evidence="1 2">
    <name type="scientific">Halarcobacter mediterraneus</name>
    <dbReference type="NCBI Taxonomy" id="2023153"/>
    <lineage>
        <taxon>Bacteria</taxon>
        <taxon>Pseudomonadati</taxon>
        <taxon>Campylobacterota</taxon>
        <taxon>Epsilonproteobacteria</taxon>
        <taxon>Campylobacterales</taxon>
        <taxon>Arcobacteraceae</taxon>
        <taxon>Halarcobacter</taxon>
    </lineage>
</organism>
<evidence type="ECO:0000313" key="2">
    <source>
        <dbReference type="Proteomes" id="UP000289718"/>
    </source>
</evidence>
<evidence type="ECO:0000313" key="1">
    <source>
        <dbReference type="EMBL" id="RXK13932.1"/>
    </source>
</evidence>
<comment type="caution">
    <text evidence="1">The sequence shown here is derived from an EMBL/GenBank/DDBJ whole genome shotgun (WGS) entry which is preliminary data.</text>
</comment>
<dbReference type="EMBL" id="NXIE01000001">
    <property type="protein sequence ID" value="RXK13932.1"/>
    <property type="molecule type" value="Genomic_DNA"/>
</dbReference>
<protein>
    <submittedName>
        <fullName evidence="1">Uncharacterized protein</fullName>
    </submittedName>
</protein>
<sequence>MENKVTFHINNMAYTINIDDKLKDEITRYLSTDKNLDTKELLAAYIRISQEHIKLKDDIETISNKLPNL</sequence>
<reference evidence="1 2" key="1">
    <citation type="submission" date="2017-09" db="EMBL/GenBank/DDBJ databases">
        <title>Genomics of the genus Arcobacter.</title>
        <authorList>
            <person name="Perez-Cataluna A."/>
            <person name="Figueras M.J."/>
            <person name="Salas-Masso N."/>
        </authorList>
    </citation>
    <scope>NUCLEOTIDE SEQUENCE [LARGE SCALE GENOMIC DNA]</scope>
    <source>
        <strain evidence="1 2">F156-34</strain>
    </source>
</reference>
<gene>
    <name evidence="1" type="ORF">CP965_00350</name>
</gene>
<keyword evidence="2" id="KW-1185">Reference proteome</keyword>
<proteinExistence type="predicted"/>
<dbReference type="Proteomes" id="UP000289718">
    <property type="component" value="Unassembled WGS sequence"/>
</dbReference>
<dbReference type="OrthoDB" id="5344324at2"/>